<gene>
    <name evidence="3" type="ORF">ABB55_15905</name>
</gene>
<protein>
    <submittedName>
        <fullName evidence="3">Sulfolactate dehydrogenase</fullName>
    </submittedName>
</protein>
<dbReference type="Gene3D" id="1.10.1530.10">
    <property type="match status" value="1"/>
</dbReference>
<dbReference type="EMBL" id="LJYW01000001">
    <property type="protein sequence ID" value="KPL53515.1"/>
    <property type="molecule type" value="Genomic_DNA"/>
</dbReference>
<dbReference type="PANTHER" id="PTHR11091">
    <property type="entry name" value="OXIDOREDUCTASE-RELATED"/>
    <property type="match status" value="1"/>
</dbReference>
<dbReference type="InterPro" id="IPR003767">
    <property type="entry name" value="Malate/L-lactate_DH-like"/>
</dbReference>
<keyword evidence="2" id="KW-0560">Oxidoreductase</keyword>
<dbReference type="PANTHER" id="PTHR11091:SF0">
    <property type="entry name" value="MALATE DEHYDROGENASE"/>
    <property type="match status" value="1"/>
</dbReference>
<evidence type="ECO:0000256" key="1">
    <source>
        <dbReference type="ARBA" id="ARBA00006056"/>
    </source>
</evidence>
<dbReference type="GO" id="GO:0016491">
    <property type="term" value="F:oxidoreductase activity"/>
    <property type="evidence" value="ECO:0007669"/>
    <property type="project" value="UniProtKB-KW"/>
</dbReference>
<comment type="similarity">
    <text evidence="1">Belongs to the LDH2/MDH2 oxidoreductase family.</text>
</comment>
<dbReference type="Pfam" id="PF02615">
    <property type="entry name" value="Ldh_2"/>
    <property type="match status" value="1"/>
</dbReference>
<keyword evidence="4" id="KW-1185">Reference proteome</keyword>
<name>A0A0P6VQM8_9HYPH</name>
<comment type="caution">
    <text evidence="3">The sequence shown here is derived from an EMBL/GenBank/DDBJ whole genome shotgun (WGS) entry which is preliminary data.</text>
</comment>
<proteinExistence type="inferred from homology"/>
<dbReference type="RefSeq" id="WP_054359679.1">
    <property type="nucleotide sequence ID" value="NZ_LJYW01000001.1"/>
</dbReference>
<evidence type="ECO:0000256" key="2">
    <source>
        <dbReference type="ARBA" id="ARBA00023002"/>
    </source>
</evidence>
<dbReference type="SUPFAM" id="SSF89733">
    <property type="entry name" value="L-sulfolactate dehydrogenase-like"/>
    <property type="match status" value="1"/>
</dbReference>
<evidence type="ECO:0000313" key="3">
    <source>
        <dbReference type="EMBL" id="KPL53515.1"/>
    </source>
</evidence>
<dbReference type="AlphaFoldDB" id="A0A0P6VQM8"/>
<dbReference type="Proteomes" id="UP000048984">
    <property type="component" value="Unassembled WGS sequence"/>
</dbReference>
<dbReference type="InterPro" id="IPR043143">
    <property type="entry name" value="Mal/L-sulf/L-lact_DH-like_NADP"/>
</dbReference>
<sequence>MSAPGNTPGATVRLTLAEVEDLTFRALAASGLGPVQNRAVTASVVDAEAEGVHSHGLARLPTYCEHARCGKIDGRAEPTLTRPAPGLVRVDAADGFAHPAIDLGLPALIEAAARQGVAAMAVTRSYNCGVVGYHVRRIAEAGFLALGFVNAPASIAPVGGTVPVFGTNPIALAVPRAEGGPLVLDQSSSVVAKSEIVVHRQRGEAIPLGWALDRDGHPTTDPAAALDGGTMVPAGGHKGAGLAFLVEIMAAWMTGASLSVDASSFADNAGGPPRTGQFFLAVAPGPIAGEAAEARLARLLAAIADQPGARLPGTRRAAARARTLAEGVVIPAALHGRLLVYATTSTG</sequence>
<dbReference type="Gene3D" id="3.30.1370.60">
    <property type="entry name" value="Hypothetical oxidoreductase yiak, domain 2"/>
    <property type="match status" value="1"/>
</dbReference>
<accession>A0A0P6VQM8</accession>
<reference evidence="3 4" key="1">
    <citation type="submission" date="2015-09" db="EMBL/GenBank/DDBJ databases">
        <authorList>
            <person name="Jackson K.R."/>
            <person name="Lunt B.L."/>
            <person name="Fisher J.N.B."/>
            <person name="Gardner A.V."/>
            <person name="Bailey M.E."/>
            <person name="Deus L.M."/>
            <person name="Earl A.S."/>
            <person name="Gibby P.D."/>
            <person name="Hartmann K.A."/>
            <person name="Liu J.E."/>
            <person name="Manci A.M."/>
            <person name="Nielsen D.A."/>
            <person name="Solomon M.B."/>
            <person name="Breakwell D.P."/>
            <person name="Burnett S.H."/>
            <person name="Grose J.H."/>
        </authorList>
    </citation>
    <scope>NUCLEOTIDE SEQUENCE [LARGE SCALE GENOMIC DNA]</scope>
    <source>
        <strain evidence="3 4">16</strain>
    </source>
</reference>
<organism evidence="3 4">
    <name type="scientific">Prosthecodimorpha hirschii</name>
    <dbReference type="NCBI Taxonomy" id="665126"/>
    <lineage>
        <taxon>Bacteria</taxon>
        <taxon>Pseudomonadati</taxon>
        <taxon>Pseudomonadota</taxon>
        <taxon>Alphaproteobacteria</taxon>
        <taxon>Hyphomicrobiales</taxon>
        <taxon>Ancalomicrobiaceae</taxon>
        <taxon>Prosthecodimorpha</taxon>
    </lineage>
</organism>
<dbReference type="STRING" id="665126.ABB55_15905"/>
<dbReference type="InterPro" id="IPR036111">
    <property type="entry name" value="Mal/L-sulfo/L-lacto_DH-like_sf"/>
</dbReference>
<reference evidence="3 4" key="2">
    <citation type="submission" date="2015-10" db="EMBL/GenBank/DDBJ databases">
        <title>Draft Genome Sequence of Prosthecomicrobium hirschii ATCC 27832.</title>
        <authorList>
            <person name="Daniel J."/>
            <person name="Givan S.A."/>
            <person name="Brun Y.V."/>
            <person name="Brown P.J."/>
        </authorList>
    </citation>
    <scope>NUCLEOTIDE SEQUENCE [LARGE SCALE GENOMIC DNA]</scope>
    <source>
        <strain evidence="3 4">16</strain>
    </source>
</reference>
<dbReference type="InterPro" id="IPR043144">
    <property type="entry name" value="Mal/L-sulf/L-lact_DH-like_ah"/>
</dbReference>
<evidence type="ECO:0000313" key="4">
    <source>
        <dbReference type="Proteomes" id="UP000048984"/>
    </source>
</evidence>